<keyword evidence="4" id="KW-1185">Reference proteome</keyword>
<evidence type="ECO:0000313" key="3">
    <source>
        <dbReference type="EMBL" id="TVU34806.1"/>
    </source>
</evidence>
<dbReference type="EMBL" id="RWGY01000009">
    <property type="protein sequence ID" value="TVU34806.1"/>
    <property type="molecule type" value="Genomic_DNA"/>
</dbReference>
<gene>
    <name evidence="3" type="ORF">EJB05_16658</name>
</gene>
<dbReference type="PANTHER" id="PTHR33286:SF1">
    <property type="entry name" value="OS01G0800600 PROTEIN"/>
    <property type="match status" value="1"/>
</dbReference>
<accession>A0A5J9VFP3</accession>
<reference evidence="3 4" key="1">
    <citation type="journal article" date="2019" name="Sci. Rep.">
        <title>A high-quality genome of Eragrostis curvula grass provides insights into Poaceae evolution and supports new strategies to enhance forage quality.</title>
        <authorList>
            <person name="Carballo J."/>
            <person name="Santos B.A.C.M."/>
            <person name="Zappacosta D."/>
            <person name="Garbus I."/>
            <person name="Selva J.P."/>
            <person name="Gallo C.A."/>
            <person name="Diaz A."/>
            <person name="Albertini E."/>
            <person name="Caccamo M."/>
            <person name="Echenique V."/>
        </authorList>
    </citation>
    <scope>NUCLEOTIDE SEQUENCE [LARGE SCALE GENOMIC DNA]</scope>
    <source>
        <strain evidence="4">cv. Victoria</strain>
        <tissue evidence="3">Leaf</tissue>
    </source>
</reference>
<dbReference type="AlphaFoldDB" id="A0A5J9VFP3"/>
<keyword evidence="1" id="KW-0732">Signal</keyword>
<dbReference type="Pfam" id="PF14368">
    <property type="entry name" value="LTP_2"/>
    <property type="match status" value="1"/>
</dbReference>
<sequence>MAKVFLACLVLISFAMAVSAARPATATADAPSAGNCDQDLQDLIANCQDYVKFPAEPKIPPSQACCAVIQRANIPCLCSKVTPTIEGIICMEKVVYVANYCKRPLQPGSNCGSYHVPGQLA</sequence>
<comment type="caution">
    <text evidence="3">The sequence shown here is derived from an EMBL/GenBank/DDBJ whole genome shotgun (WGS) entry which is preliminary data.</text>
</comment>
<evidence type="ECO:0000313" key="4">
    <source>
        <dbReference type="Proteomes" id="UP000324897"/>
    </source>
</evidence>
<dbReference type="Gramene" id="TVU34806">
    <property type="protein sequence ID" value="TVU34806"/>
    <property type="gene ID" value="EJB05_16658"/>
</dbReference>
<protein>
    <recommendedName>
        <fullName evidence="2">Bifunctional inhibitor/plant lipid transfer protein/seed storage helical domain-containing protein</fullName>
    </recommendedName>
</protein>
<organism evidence="3 4">
    <name type="scientific">Eragrostis curvula</name>
    <name type="common">weeping love grass</name>
    <dbReference type="NCBI Taxonomy" id="38414"/>
    <lineage>
        <taxon>Eukaryota</taxon>
        <taxon>Viridiplantae</taxon>
        <taxon>Streptophyta</taxon>
        <taxon>Embryophyta</taxon>
        <taxon>Tracheophyta</taxon>
        <taxon>Spermatophyta</taxon>
        <taxon>Magnoliopsida</taxon>
        <taxon>Liliopsida</taxon>
        <taxon>Poales</taxon>
        <taxon>Poaceae</taxon>
        <taxon>PACMAD clade</taxon>
        <taxon>Chloridoideae</taxon>
        <taxon>Eragrostideae</taxon>
        <taxon>Eragrostidinae</taxon>
        <taxon>Eragrostis</taxon>
    </lineage>
</organism>
<feature type="domain" description="Bifunctional inhibitor/plant lipid transfer protein/seed storage helical" evidence="2">
    <location>
        <begin position="17"/>
        <end position="111"/>
    </location>
</feature>
<name>A0A5J9VFP3_9POAL</name>
<dbReference type="CDD" id="cd04660">
    <property type="entry name" value="nsLTP_like"/>
    <property type="match status" value="1"/>
</dbReference>
<dbReference type="SUPFAM" id="SSF47699">
    <property type="entry name" value="Bifunctional inhibitor/lipid-transfer protein/seed storage 2S albumin"/>
    <property type="match status" value="1"/>
</dbReference>
<feature type="non-terminal residue" evidence="3">
    <location>
        <position position="1"/>
    </location>
</feature>
<dbReference type="InterPro" id="IPR036312">
    <property type="entry name" value="Bifun_inhib/LTP/seed_sf"/>
</dbReference>
<dbReference type="InterPro" id="IPR044741">
    <property type="entry name" value="NsLTP-like"/>
</dbReference>
<evidence type="ECO:0000259" key="2">
    <source>
        <dbReference type="Pfam" id="PF14368"/>
    </source>
</evidence>
<feature type="chain" id="PRO_5023884975" description="Bifunctional inhibitor/plant lipid transfer protein/seed storage helical domain-containing protein" evidence="1">
    <location>
        <begin position="21"/>
        <end position="121"/>
    </location>
</feature>
<feature type="signal peptide" evidence="1">
    <location>
        <begin position="1"/>
        <end position="20"/>
    </location>
</feature>
<proteinExistence type="predicted"/>
<dbReference type="Gene3D" id="1.10.110.10">
    <property type="entry name" value="Plant lipid-transfer and hydrophobic proteins"/>
    <property type="match status" value="1"/>
</dbReference>
<dbReference type="InterPro" id="IPR016140">
    <property type="entry name" value="Bifunc_inhib/LTP/seed_store"/>
</dbReference>
<evidence type="ECO:0000256" key="1">
    <source>
        <dbReference type="SAM" id="SignalP"/>
    </source>
</evidence>
<dbReference type="PANTHER" id="PTHR33286">
    <property type="entry name" value="BIFUNCTIONAL INHIBITOR/LIPID-TRANSFER PROTEIN/SEED STORAGE 2S ALBUMIN SUPERFAMILY PROTEIN"/>
    <property type="match status" value="1"/>
</dbReference>
<dbReference type="Proteomes" id="UP000324897">
    <property type="component" value="Unassembled WGS sequence"/>
</dbReference>
<dbReference type="OrthoDB" id="653734at2759"/>